<name>X4YHY7_RANRE</name>
<dbReference type="Pfam" id="PF03634">
    <property type="entry name" value="TCP"/>
    <property type="match status" value="1"/>
</dbReference>
<evidence type="ECO:0000313" key="3">
    <source>
        <dbReference type="EMBL" id="AHV78131.1"/>
    </source>
</evidence>
<accession>X4YHY7</accession>
<gene>
    <name evidence="3" type="primary">CYL2</name>
</gene>
<dbReference type="EMBL" id="KJ401957">
    <property type="protein sequence ID" value="AHV78131.1"/>
    <property type="molecule type" value="Genomic_DNA"/>
</dbReference>
<feature type="non-terminal residue" evidence="3">
    <location>
        <position position="1"/>
    </location>
</feature>
<feature type="domain" description="TCP" evidence="2">
    <location>
        <begin position="1"/>
        <end position="21"/>
    </location>
</feature>
<proteinExistence type="predicted"/>
<evidence type="ECO:0000259" key="2">
    <source>
        <dbReference type="PROSITE" id="PS51369"/>
    </source>
</evidence>
<organism evidence="3">
    <name type="scientific">Ranunculus repens</name>
    <name type="common">Creeping buttercup</name>
    <dbReference type="NCBI Taxonomy" id="137665"/>
    <lineage>
        <taxon>Eukaryota</taxon>
        <taxon>Viridiplantae</taxon>
        <taxon>Streptophyta</taxon>
        <taxon>Embryophyta</taxon>
        <taxon>Tracheophyta</taxon>
        <taxon>Spermatophyta</taxon>
        <taxon>Magnoliopsida</taxon>
        <taxon>Ranunculales</taxon>
        <taxon>Ranunculaceae</taxon>
        <taxon>Ranunculoideae</taxon>
        <taxon>Ranunculeae</taxon>
        <taxon>Ranunculus</taxon>
    </lineage>
</organism>
<dbReference type="AlphaFoldDB" id="X4YHY7"/>
<protein>
    <submittedName>
        <fullName evidence="3">CYC-like protein 2</fullName>
    </submittedName>
</protein>
<reference evidence="3" key="1">
    <citation type="journal article" date="2014" name="PLoS ONE">
        <title>Specific duplication and dorsoventrally asymmetric expression patterns of cycloidea-like genes in zygomorphic species of ranunculaceae.</title>
        <authorList>
            <person name="Jabbour F."/>
            <person name="Cossard G."/>
            <person name="Le Guilloux M."/>
            <person name="Sannier J."/>
            <person name="Nadot S."/>
            <person name="Damerval C."/>
        </authorList>
    </citation>
    <scope>NUCLEOTIDE SEQUENCE</scope>
</reference>
<feature type="region of interest" description="Disordered" evidence="1">
    <location>
        <begin position="49"/>
        <end position="77"/>
    </location>
</feature>
<sequence>DKASKTVDWLLRQSEEAINELTKGFVSSISECELVSEIKDMKRKMSIDGNVASQKKMNKLEASGTTRDSRMKARARA</sequence>
<dbReference type="InterPro" id="IPR017887">
    <property type="entry name" value="TF_TCP_subgr"/>
</dbReference>
<evidence type="ECO:0000256" key="1">
    <source>
        <dbReference type="SAM" id="MobiDB-lite"/>
    </source>
</evidence>
<dbReference type="PROSITE" id="PS51369">
    <property type="entry name" value="TCP"/>
    <property type="match status" value="1"/>
</dbReference>
<feature type="non-terminal residue" evidence="3">
    <location>
        <position position="77"/>
    </location>
</feature>